<evidence type="ECO:0000313" key="2">
    <source>
        <dbReference type="EMBL" id="ANB13113.1"/>
    </source>
</evidence>
<sequence>MRIKGKELNVWACGKTSGKLAGKLGQPIQPKELTIFFIHGLGSSQNYYYALLPELVKRANCILMDTEGSALSSLGPLKPSVNSIVGDIKDLLLSYGVTGKLIIVGHSMGGITATKFAEKYHSVSGLILISPVHPNETIQKVMANRAKTVRESNSVIEIANSVAENAPGSLSTYLHRAFIRSLVSQQSPSGYAAMCEVIATAEPADYSKINIPVLILVGEDDKTAPYETCSKVIEHSLSGPTNVHKLRGVGHWPCIECSDDVTRNIVNWLLAKGFA</sequence>
<protein>
    <recommendedName>
        <fullName evidence="1">Serine aminopeptidase S33 domain-containing protein</fullName>
    </recommendedName>
</protein>
<dbReference type="InterPro" id="IPR029058">
    <property type="entry name" value="AB_hydrolase_fold"/>
</dbReference>
<dbReference type="KEGG" id="slb:AWJ20_1394"/>
<proteinExistence type="predicted"/>
<dbReference type="RefSeq" id="XP_018735590.1">
    <property type="nucleotide sequence ID" value="XM_018878269.1"/>
</dbReference>
<keyword evidence="3" id="KW-1185">Reference proteome</keyword>
<feature type="domain" description="Serine aminopeptidase S33" evidence="1">
    <location>
        <begin position="32"/>
        <end position="251"/>
    </location>
</feature>
<dbReference type="EMBL" id="CP014501">
    <property type="protein sequence ID" value="ANB13113.1"/>
    <property type="molecule type" value="Genomic_DNA"/>
</dbReference>
<dbReference type="GO" id="GO:0046464">
    <property type="term" value="P:acylglycerol catabolic process"/>
    <property type="evidence" value="ECO:0007669"/>
    <property type="project" value="TreeGrafter"/>
</dbReference>
<organism evidence="2 3">
    <name type="scientific">Sugiyamaella lignohabitans</name>
    <dbReference type="NCBI Taxonomy" id="796027"/>
    <lineage>
        <taxon>Eukaryota</taxon>
        <taxon>Fungi</taxon>
        <taxon>Dikarya</taxon>
        <taxon>Ascomycota</taxon>
        <taxon>Saccharomycotina</taxon>
        <taxon>Dipodascomycetes</taxon>
        <taxon>Dipodascales</taxon>
        <taxon>Trichomonascaceae</taxon>
        <taxon>Sugiyamaella</taxon>
    </lineage>
</organism>
<reference evidence="2 3" key="1">
    <citation type="submission" date="2016-02" db="EMBL/GenBank/DDBJ databases">
        <title>Complete genome sequence and transcriptome regulation of the pentose utilising yeast Sugiyamaella lignohabitans.</title>
        <authorList>
            <person name="Bellasio M."/>
            <person name="Peymann A."/>
            <person name="Valli M."/>
            <person name="Sipitzky M."/>
            <person name="Graf A."/>
            <person name="Sauer M."/>
            <person name="Marx H."/>
            <person name="Mattanovich D."/>
        </authorList>
    </citation>
    <scope>NUCLEOTIDE SEQUENCE [LARGE SCALE GENOMIC DNA]</scope>
    <source>
        <strain evidence="2 3">CBS 10342</strain>
    </source>
</reference>
<dbReference type="GO" id="GO:0016020">
    <property type="term" value="C:membrane"/>
    <property type="evidence" value="ECO:0007669"/>
    <property type="project" value="TreeGrafter"/>
</dbReference>
<gene>
    <name evidence="2" type="ORF">AWJ20_1394</name>
</gene>
<dbReference type="GO" id="GO:0047372">
    <property type="term" value="F:monoacylglycerol lipase activity"/>
    <property type="evidence" value="ECO:0007669"/>
    <property type="project" value="TreeGrafter"/>
</dbReference>
<dbReference type="SUPFAM" id="SSF53474">
    <property type="entry name" value="alpha/beta-Hydrolases"/>
    <property type="match status" value="1"/>
</dbReference>
<evidence type="ECO:0000259" key="1">
    <source>
        <dbReference type="Pfam" id="PF12146"/>
    </source>
</evidence>
<dbReference type="InterPro" id="IPR050266">
    <property type="entry name" value="AB_hydrolase_sf"/>
</dbReference>
<dbReference type="GeneID" id="30033191"/>
<name>A0A167DNR5_9ASCO</name>
<dbReference type="PANTHER" id="PTHR43798:SF5">
    <property type="entry name" value="MONOACYLGLYCEROL LIPASE ABHD6"/>
    <property type="match status" value="1"/>
</dbReference>
<dbReference type="PANTHER" id="PTHR43798">
    <property type="entry name" value="MONOACYLGLYCEROL LIPASE"/>
    <property type="match status" value="1"/>
</dbReference>
<dbReference type="Proteomes" id="UP000189580">
    <property type="component" value="Chromosome a"/>
</dbReference>
<dbReference type="Gene3D" id="3.40.50.1820">
    <property type="entry name" value="alpha/beta hydrolase"/>
    <property type="match status" value="1"/>
</dbReference>
<dbReference type="AlphaFoldDB" id="A0A167DNR5"/>
<accession>A0A167DNR5</accession>
<dbReference type="Pfam" id="PF12146">
    <property type="entry name" value="Hydrolase_4"/>
    <property type="match status" value="1"/>
</dbReference>
<evidence type="ECO:0000313" key="3">
    <source>
        <dbReference type="Proteomes" id="UP000189580"/>
    </source>
</evidence>
<dbReference type="OrthoDB" id="408373at2759"/>
<dbReference type="InterPro" id="IPR022742">
    <property type="entry name" value="Hydrolase_4"/>
</dbReference>